<keyword evidence="4" id="KW-0862">Zinc</keyword>
<keyword evidence="2" id="KW-0479">Metal-binding</keyword>
<dbReference type="PROSITE" id="PS01302">
    <property type="entry name" value="UPF0758"/>
    <property type="match status" value="1"/>
</dbReference>
<evidence type="ECO:0000256" key="5">
    <source>
        <dbReference type="ARBA" id="ARBA00023049"/>
    </source>
</evidence>
<sequence length="148" mass="16651">MFTEKEVRFIALAHKIVARRLITSDSMSSPALMHEYLFTKLAVLEHEVFLLILLDNQHRIIESVEISRGTIDQASVYPREVVKTALQYNAAVVMFAHNHPSGVAEPSRADHQITERLQAALGLVDIRVLDHFVVGGETIISFAERGYL</sequence>
<keyword evidence="1" id="KW-0645">Protease</keyword>
<keyword evidence="7" id="KW-0614">Plasmid</keyword>
<evidence type="ECO:0000256" key="1">
    <source>
        <dbReference type="ARBA" id="ARBA00022670"/>
    </source>
</evidence>
<evidence type="ECO:0000256" key="2">
    <source>
        <dbReference type="ARBA" id="ARBA00022723"/>
    </source>
</evidence>
<name>A0A6S4TDB7_AERCA</name>
<dbReference type="GO" id="GO:0008237">
    <property type="term" value="F:metallopeptidase activity"/>
    <property type="evidence" value="ECO:0007669"/>
    <property type="project" value="UniProtKB-KW"/>
</dbReference>
<proteinExistence type="predicted"/>
<dbReference type="AlphaFoldDB" id="A0A6S4TDB7"/>
<evidence type="ECO:0000256" key="3">
    <source>
        <dbReference type="ARBA" id="ARBA00022801"/>
    </source>
</evidence>
<organism evidence="7 8">
    <name type="scientific">Aeromonas caviae</name>
    <name type="common">Aeromonas punctata</name>
    <dbReference type="NCBI Taxonomy" id="648"/>
    <lineage>
        <taxon>Bacteria</taxon>
        <taxon>Pseudomonadati</taxon>
        <taxon>Pseudomonadota</taxon>
        <taxon>Gammaproteobacteria</taxon>
        <taxon>Aeromonadales</taxon>
        <taxon>Aeromonadaceae</taxon>
        <taxon>Aeromonas</taxon>
    </lineage>
</organism>
<keyword evidence="5" id="KW-0482">Metalloprotease</keyword>
<dbReference type="SUPFAM" id="SSF102712">
    <property type="entry name" value="JAB1/MPN domain"/>
    <property type="match status" value="1"/>
</dbReference>
<gene>
    <name evidence="7" type="ORF">WP2W18E01_P11180</name>
</gene>
<accession>A0A6S4TDB7</accession>
<dbReference type="InterPro" id="IPR037518">
    <property type="entry name" value="MPN"/>
</dbReference>
<dbReference type="GO" id="GO:0046872">
    <property type="term" value="F:metal ion binding"/>
    <property type="evidence" value="ECO:0007669"/>
    <property type="project" value="UniProtKB-KW"/>
</dbReference>
<dbReference type="EMBL" id="AP021928">
    <property type="protein sequence ID" value="BBQ32871.1"/>
    <property type="molecule type" value="Genomic_DNA"/>
</dbReference>
<dbReference type="PANTHER" id="PTHR30471:SF3">
    <property type="entry name" value="UPF0758 PROTEIN YEES-RELATED"/>
    <property type="match status" value="1"/>
</dbReference>
<evidence type="ECO:0000313" key="8">
    <source>
        <dbReference type="Proteomes" id="UP000515756"/>
    </source>
</evidence>
<dbReference type="NCBIfam" id="TIGR00608">
    <property type="entry name" value="radc"/>
    <property type="match status" value="1"/>
</dbReference>
<protein>
    <recommendedName>
        <fullName evidence="6">MPN domain-containing protein</fullName>
    </recommendedName>
</protein>
<evidence type="ECO:0000259" key="6">
    <source>
        <dbReference type="PROSITE" id="PS50249"/>
    </source>
</evidence>
<keyword evidence="3" id="KW-0378">Hydrolase</keyword>
<feature type="domain" description="MPN" evidence="6">
    <location>
        <begin position="26"/>
        <end position="148"/>
    </location>
</feature>
<dbReference type="GO" id="GO:0006508">
    <property type="term" value="P:proteolysis"/>
    <property type="evidence" value="ECO:0007669"/>
    <property type="project" value="UniProtKB-KW"/>
</dbReference>
<dbReference type="Pfam" id="PF04002">
    <property type="entry name" value="RadC"/>
    <property type="match status" value="1"/>
</dbReference>
<dbReference type="Proteomes" id="UP000515756">
    <property type="component" value="Plasmid pWP2-W18-ESBL-01_1"/>
</dbReference>
<evidence type="ECO:0000313" key="7">
    <source>
        <dbReference type="EMBL" id="BBQ32871.1"/>
    </source>
</evidence>
<dbReference type="CDD" id="cd08071">
    <property type="entry name" value="MPN_DUF2466"/>
    <property type="match status" value="1"/>
</dbReference>
<dbReference type="InterPro" id="IPR020891">
    <property type="entry name" value="UPF0758_CS"/>
</dbReference>
<dbReference type="RefSeq" id="WP_108537758.1">
    <property type="nucleotide sequence ID" value="NZ_AP021928.1"/>
</dbReference>
<reference evidence="7 8" key="1">
    <citation type="submission" date="2019-12" db="EMBL/GenBank/DDBJ databases">
        <title>complete genome sequences of Aeromonas caviae str. WP2-W18-ESBL-01 isolated from wastewater treatment plant effluent.</title>
        <authorList>
            <person name="Sekizuka T."/>
            <person name="Itokawa K."/>
            <person name="Yatsu K."/>
            <person name="Inamine Y."/>
            <person name="Kuroda M."/>
        </authorList>
    </citation>
    <scope>NUCLEOTIDE SEQUENCE [LARGE SCALE GENOMIC DNA]</scope>
    <source>
        <strain evidence="7 8">WP2-W18-ESBL-01</strain>
        <plasmid evidence="7 8">pWP2-W18-ESBL-01_1</plasmid>
    </source>
</reference>
<dbReference type="Gene3D" id="3.40.140.10">
    <property type="entry name" value="Cytidine Deaminase, domain 2"/>
    <property type="match status" value="1"/>
</dbReference>
<dbReference type="InterPro" id="IPR025657">
    <property type="entry name" value="RadC_JAB"/>
</dbReference>
<geneLocation type="plasmid" evidence="7 8">
    <name>pWP2-W18-ESBL-01_1</name>
</geneLocation>
<dbReference type="PROSITE" id="PS50249">
    <property type="entry name" value="MPN"/>
    <property type="match status" value="1"/>
</dbReference>
<evidence type="ECO:0000256" key="4">
    <source>
        <dbReference type="ARBA" id="ARBA00022833"/>
    </source>
</evidence>
<dbReference type="PANTHER" id="PTHR30471">
    <property type="entry name" value="DNA REPAIR PROTEIN RADC"/>
    <property type="match status" value="1"/>
</dbReference>
<dbReference type="InterPro" id="IPR001405">
    <property type="entry name" value="UPF0758"/>
</dbReference>